<dbReference type="PANTHER" id="PTHR23407:SF1">
    <property type="entry name" value="5-FORMYLTETRAHYDROFOLATE CYCLO-LIGASE"/>
    <property type="match status" value="1"/>
</dbReference>
<dbReference type="PIRSF" id="PIRSF006806">
    <property type="entry name" value="FTHF_cligase"/>
    <property type="match status" value="1"/>
</dbReference>
<keyword evidence="5" id="KW-0460">Magnesium</keyword>
<dbReference type="GO" id="GO:0046872">
    <property type="term" value="F:metal ion binding"/>
    <property type="evidence" value="ECO:0007669"/>
    <property type="project" value="UniProtKB-KW"/>
</dbReference>
<feature type="binding site" evidence="4">
    <location>
        <begin position="143"/>
        <end position="151"/>
    </location>
    <ligand>
        <name>ATP</name>
        <dbReference type="ChEBI" id="CHEBI:30616"/>
    </ligand>
</feature>
<dbReference type="GO" id="GO:0005524">
    <property type="term" value="F:ATP binding"/>
    <property type="evidence" value="ECO:0007669"/>
    <property type="project" value="UniProtKB-KW"/>
</dbReference>
<reference evidence="6 7" key="1">
    <citation type="submission" date="2019-02" db="EMBL/GenBank/DDBJ databases">
        <title>Deep-cultivation of Planctomycetes and their phenomic and genomic characterization uncovers novel biology.</title>
        <authorList>
            <person name="Wiegand S."/>
            <person name="Jogler M."/>
            <person name="Boedeker C."/>
            <person name="Pinto D."/>
            <person name="Vollmers J."/>
            <person name="Rivas-Marin E."/>
            <person name="Kohn T."/>
            <person name="Peeters S.H."/>
            <person name="Heuer A."/>
            <person name="Rast P."/>
            <person name="Oberbeckmann S."/>
            <person name="Bunk B."/>
            <person name="Jeske O."/>
            <person name="Meyerdierks A."/>
            <person name="Storesund J.E."/>
            <person name="Kallscheuer N."/>
            <person name="Luecker S."/>
            <person name="Lage O.M."/>
            <person name="Pohl T."/>
            <person name="Merkel B.J."/>
            <person name="Hornburger P."/>
            <person name="Mueller R.-W."/>
            <person name="Bruemmer F."/>
            <person name="Labrenz M."/>
            <person name="Spormann A.M."/>
            <person name="Op Den Camp H."/>
            <person name="Overmann J."/>
            <person name="Amann R."/>
            <person name="Jetten M.S.M."/>
            <person name="Mascher T."/>
            <person name="Medema M.H."/>
            <person name="Devos D.P."/>
            <person name="Kaster A.-K."/>
            <person name="Ovreas L."/>
            <person name="Rohde M."/>
            <person name="Galperin M.Y."/>
            <person name="Jogler C."/>
        </authorList>
    </citation>
    <scope>NUCLEOTIDE SEQUENCE [LARGE SCALE GENOMIC DNA]</scope>
    <source>
        <strain evidence="6 7">CA85</strain>
    </source>
</reference>
<dbReference type="OrthoDB" id="9801938at2"/>
<evidence type="ECO:0000256" key="3">
    <source>
        <dbReference type="ARBA" id="ARBA00022840"/>
    </source>
</evidence>
<keyword evidence="3 4" id="KW-0067">ATP-binding</keyword>
<protein>
    <recommendedName>
        <fullName evidence="5">5-formyltetrahydrofolate cyclo-ligase</fullName>
        <ecNumber evidence="5">6.3.3.2</ecNumber>
    </recommendedName>
</protein>
<evidence type="ECO:0000313" key="7">
    <source>
        <dbReference type="Proteomes" id="UP000318053"/>
    </source>
</evidence>
<evidence type="ECO:0000256" key="4">
    <source>
        <dbReference type="PIRSR" id="PIRSR006806-1"/>
    </source>
</evidence>
<dbReference type="InterPro" id="IPR024185">
    <property type="entry name" value="FTHF_cligase-like_sf"/>
</dbReference>
<evidence type="ECO:0000256" key="5">
    <source>
        <dbReference type="RuleBase" id="RU361279"/>
    </source>
</evidence>
<keyword evidence="7" id="KW-1185">Reference proteome</keyword>
<keyword evidence="2 4" id="KW-0547">Nucleotide-binding</keyword>
<dbReference type="GO" id="GO:0030272">
    <property type="term" value="F:5-formyltetrahydrofolate cyclo-ligase activity"/>
    <property type="evidence" value="ECO:0007669"/>
    <property type="project" value="UniProtKB-EC"/>
</dbReference>
<comment type="similarity">
    <text evidence="1 5">Belongs to the 5-formyltetrahydrofolate cyclo-ligase family.</text>
</comment>
<dbReference type="NCBIfam" id="TIGR02727">
    <property type="entry name" value="MTHFS_bact"/>
    <property type="match status" value="1"/>
</dbReference>
<proteinExistence type="inferred from homology"/>
<dbReference type="Proteomes" id="UP000318053">
    <property type="component" value="Unassembled WGS sequence"/>
</dbReference>
<evidence type="ECO:0000313" key="6">
    <source>
        <dbReference type="EMBL" id="TWT56642.1"/>
    </source>
</evidence>
<evidence type="ECO:0000256" key="1">
    <source>
        <dbReference type="ARBA" id="ARBA00010638"/>
    </source>
</evidence>
<dbReference type="Pfam" id="PF01812">
    <property type="entry name" value="5-FTHF_cyc-lig"/>
    <property type="match status" value="1"/>
</dbReference>
<feature type="binding site" evidence="4">
    <location>
        <position position="57"/>
    </location>
    <ligand>
        <name>substrate</name>
    </ligand>
</feature>
<dbReference type="SUPFAM" id="SSF100950">
    <property type="entry name" value="NagB/RpiA/CoA transferase-like"/>
    <property type="match status" value="1"/>
</dbReference>
<accession>A0A5C5X384</accession>
<dbReference type="GO" id="GO:0035999">
    <property type="term" value="P:tetrahydrofolate interconversion"/>
    <property type="evidence" value="ECO:0007669"/>
    <property type="project" value="TreeGrafter"/>
</dbReference>
<keyword evidence="6" id="KW-0436">Ligase</keyword>
<dbReference type="EC" id="6.3.3.2" evidence="5"/>
<dbReference type="InterPro" id="IPR002698">
    <property type="entry name" value="FTHF_cligase"/>
</dbReference>
<dbReference type="EMBL" id="SJPK01000012">
    <property type="protein sequence ID" value="TWT56642.1"/>
    <property type="molecule type" value="Genomic_DNA"/>
</dbReference>
<feature type="binding site" evidence="4">
    <location>
        <position position="62"/>
    </location>
    <ligand>
        <name>substrate</name>
    </ligand>
</feature>
<dbReference type="AlphaFoldDB" id="A0A5C5X384"/>
<comment type="cofactor">
    <cofactor evidence="5">
        <name>Mg(2+)</name>
        <dbReference type="ChEBI" id="CHEBI:18420"/>
    </cofactor>
</comment>
<dbReference type="InterPro" id="IPR037171">
    <property type="entry name" value="NagB/RpiA_transferase-like"/>
</dbReference>
<keyword evidence="5" id="KW-0479">Metal-binding</keyword>
<name>A0A5C5X384_9BACT</name>
<dbReference type="GO" id="GO:0009396">
    <property type="term" value="P:folic acid-containing compound biosynthetic process"/>
    <property type="evidence" value="ECO:0007669"/>
    <property type="project" value="TreeGrafter"/>
</dbReference>
<comment type="catalytic activity">
    <reaction evidence="5">
        <text>(6S)-5-formyl-5,6,7,8-tetrahydrofolate + ATP = (6R)-5,10-methenyltetrahydrofolate + ADP + phosphate</text>
        <dbReference type="Rhea" id="RHEA:10488"/>
        <dbReference type="ChEBI" id="CHEBI:30616"/>
        <dbReference type="ChEBI" id="CHEBI:43474"/>
        <dbReference type="ChEBI" id="CHEBI:57455"/>
        <dbReference type="ChEBI" id="CHEBI:57457"/>
        <dbReference type="ChEBI" id="CHEBI:456216"/>
        <dbReference type="EC" id="6.3.3.2"/>
    </reaction>
</comment>
<evidence type="ECO:0000256" key="2">
    <source>
        <dbReference type="ARBA" id="ARBA00022741"/>
    </source>
</evidence>
<gene>
    <name evidence="6" type="ORF">CA85_41760</name>
</gene>
<feature type="binding site" evidence="4">
    <location>
        <begin position="13"/>
        <end position="17"/>
    </location>
    <ligand>
        <name>ATP</name>
        <dbReference type="ChEBI" id="CHEBI:30616"/>
    </ligand>
</feature>
<dbReference type="RefSeq" id="WP_146393028.1">
    <property type="nucleotide sequence ID" value="NZ_SJPK01000012.1"/>
</dbReference>
<organism evidence="6 7">
    <name type="scientific">Allorhodopirellula solitaria</name>
    <dbReference type="NCBI Taxonomy" id="2527987"/>
    <lineage>
        <taxon>Bacteria</taxon>
        <taxon>Pseudomonadati</taxon>
        <taxon>Planctomycetota</taxon>
        <taxon>Planctomycetia</taxon>
        <taxon>Pirellulales</taxon>
        <taxon>Pirellulaceae</taxon>
        <taxon>Allorhodopirellula</taxon>
    </lineage>
</organism>
<sequence>MTTLTPDRLQRRKQAIRVAAHAARNAQADRDVVSQRITDVVMSLPEYQHAKRVMWYIDVRGEVRTQHAFPVALASDKAVVIPYCVEGELGLFHLESMDELAPGRYGILEPKQELRDITGKHIGVEQVDLILVPGVAFDSRGGRIGHGQGYYDKLLAKTRPDTSLVALAFQCQIVAEIPVLPHDISMDKVVTQTHVYTGQGRTPS</sequence>
<dbReference type="PANTHER" id="PTHR23407">
    <property type="entry name" value="ATPASE INHIBITOR/5-FORMYLTETRAHYDROFOLATE CYCLO-LIGASE"/>
    <property type="match status" value="1"/>
</dbReference>
<comment type="caution">
    <text evidence="6">The sequence shown here is derived from an EMBL/GenBank/DDBJ whole genome shotgun (WGS) entry which is preliminary data.</text>
</comment>
<dbReference type="Gene3D" id="3.40.50.10420">
    <property type="entry name" value="NagB/RpiA/CoA transferase-like"/>
    <property type="match status" value="1"/>
</dbReference>